<sequence>MSNHINRNCLLLSNLRTYLNVWYALDGCYDDVVPALCAKETDVKQENEHIDLTIT</sequence>
<dbReference type="EMBL" id="CH476741">
    <property type="protein sequence ID" value="EIE87568.1"/>
    <property type="molecule type" value="Genomic_DNA"/>
</dbReference>
<protein>
    <submittedName>
        <fullName evidence="1">Uncharacterized protein</fullName>
    </submittedName>
</protein>
<organism evidence="1 2">
    <name type="scientific">Rhizopus delemar (strain RA 99-880 / ATCC MYA-4621 / FGSC 9543 / NRRL 43880)</name>
    <name type="common">Mucormycosis agent</name>
    <name type="synonym">Rhizopus arrhizus var. delemar</name>
    <dbReference type="NCBI Taxonomy" id="246409"/>
    <lineage>
        <taxon>Eukaryota</taxon>
        <taxon>Fungi</taxon>
        <taxon>Fungi incertae sedis</taxon>
        <taxon>Mucoromycota</taxon>
        <taxon>Mucoromycotina</taxon>
        <taxon>Mucoromycetes</taxon>
        <taxon>Mucorales</taxon>
        <taxon>Mucorineae</taxon>
        <taxon>Rhizopodaceae</taxon>
        <taxon>Rhizopus</taxon>
    </lineage>
</organism>
<dbReference type="InParanoid" id="I1CGI8"/>
<evidence type="ECO:0000313" key="1">
    <source>
        <dbReference type="EMBL" id="EIE87568.1"/>
    </source>
</evidence>
<name>I1CGI8_RHIO9</name>
<dbReference type="AlphaFoldDB" id="I1CGI8"/>
<dbReference type="Proteomes" id="UP000009138">
    <property type="component" value="Unassembled WGS sequence"/>
</dbReference>
<accession>I1CGI8</accession>
<keyword evidence="2" id="KW-1185">Reference proteome</keyword>
<proteinExistence type="predicted"/>
<gene>
    <name evidence="1" type="ORF">RO3G_12279</name>
</gene>
<evidence type="ECO:0000313" key="2">
    <source>
        <dbReference type="Proteomes" id="UP000009138"/>
    </source>
</evidence>
<dbReference type="RefSeq" id="XP_067522964.1">
    <property type="nucleotide sequence ID" value="XM_067666863.1"/>
</dbReference>
<dbReference type="GeneID" id="93619244"/>
<reference evidence="1 2" key="1">
    <citation type="journal article" date="2009" name="PLoS Genet.">
        <title>Genomic analysis of the basal lineage fungus Rhizopus oryzae reveals a whole-genome duplication.</title>
        <authorList>
            <person name="Ma L.-J."/>
            <person name="Ibrahim A.S."/>
            <person name="Skory C."/>
            <person name="Grabherr M.G."/>
            <person name="Burger G."/>
            <person name="Butler M."/>
            <person name="Elias M."/>
            <person name="Idnurm A."/>
            <person name="Lang B.F."/>
            <person name="Sone T."/>
            <person name="Abe A."/>
            <person name="Calvo S.E."/>
            <person name="Corrochano L.M."/>
            <person name="Engels R."/>
            <person name="Fu J."/>
            <person name="Hansberg W."/>
            <person name="Kim J.-M."/>
            <person name="Kodira C.D."/>
            <person name="Koehrsen M.J."/>
            <person name="Liu B."/>
            <person name="Miranda-Saavedra D."/>
            <person name="O'Leary S."/>
            <person name="Ortiz-Castellanos L."/>
            <person name="Poulter R."/>
            <person name="Rodriguez-Romero J."/>
            <person name="Ruiz-Herrera J."/>
            <person name="Shen Y.-Q."/>
            <person name="Zeng Q."/>
            <person name="Galagan J."/>
            <person name="Birren B.W."/>
            <person name="Cuomo C.A."/>
            <person name="Wickes B.L."/>
        </authorList>
    </citation>
    <scope>NUCLEOTIDE SEQUENCE [LARGE SCALE GENOMIC DNA]</scope>
    <source>
        <strain evidence="2">RA 99-880 / ATCC MYA-4621 / FGSC 9543 / NRRL 43880</strain>
    </source>
</reference>
<dbReference type="VEuPathDB" id="FungiDB:RO3G_12279"/>